<keyword evidence="6" id="KW-0472">Membrane</keyword>
<comment type="catalytic activity">
    <reaction evidence="4 5">
        <text>uridine(38/39/40) in tRNA = pseudouridine(38/39/40) in tRNA</text>
        <dbReference type="Rhea" id="RHEA:22376"/>
        <dbReference type="Rhea" id="RHEA-COMP:10085"/>
        <dbReference type="Rhea" id="RHEA-COMP:10087"/>
        <dbReference type="ChEBI" id="CHEBI:65314"/>
        <dbReference type="ChEBI" id="CHEBI:65315"/>
        <dbReference type="EC" id="5.4.99.12"/>
    </reaction>
</comment>
<dbReference type="EMBL" id="SSHJ02000009">
    <property type="protein sequence ID" value="MFN0257375.1"/>
    <property type="molecule type" value="Genomic_DNA"/>
</dbReference>
<keyword evidence="3 4" id="KW-0413">Isomerase</keyword>
<keyword evidence="6" id="KW-1133">Transmembrane helix</keyword>
<dbReference type="SUPFAM" id="SSF55120">
    <property type="entry name" value="Pseudouridine synthase"/>
    <property type="match status" value="1"/>
</dbReference>
<dbReference type="InterPro" id="IPR020094">
    <property type="entry name" value="TruA/RsuA/RluB/E/F_N"/>
</dbReference>
<dbReference type="CDD" id="cd02570">
    <property type="entry name" value="PseudoU_synth_EcTruA"/>
    <property type="match status" value="1"/>
</dbReference>
<sequence>MKDYVIYASDIIFAPYSLFLVLSLIFAALETKRYFIELSYNGTEFHGWQTQPNGITVQECLDKALSTYFRQEVVSLGCGRTDAGVHATQFYAHFDLTDISPKQVAHAVKGINALLPYSIAIHRVFEVANDAHARFDATARQYKYYLHFNKDPFKLDRSWLYKGKLDLDKMNLAAQVLLKYKDFSCFSKSNTQTFTNNCKIAFAKVEAQQDGLVFTIKADRFLRNMVRAIMGTLVMVGRGDIEVQDVEEIIASKNRSKAGQSVPACGLYLVAVEYPYIKND</sequence>
<evidence type="ECO:0000256" key="4">
    <source>
        <dbReference type="HAMAP-Rule" id="MF_00171"/>
    </source>
</evidence>
<dbReference type="InterPro" id="IPR020103">
    <property type="entry name" value="PsdUridine_synth_cat_dom_sf"/>
</dbReference>
<feature type="active site" description="Nucleophile" evidence="4">
    <location>
        <position position="82"/>
    </location>
</feature>
<dbReference type="InterPro" id="IPR020095">
    <property type="entry name" value="PsdUridine_synth_TruA_C"/>
</dbReference>
<dbReference type="PIRSF" id="PIRSF001430">
    <property type="entry name" value="tRNA_psdUrid_synth"/>
    <property type="match status" value="1"/>
</dbReference>
<dbReference type="Gene3D" id="3.30.70.580">
    <property type="entry name" value="Pseudouridine synthase I, catalytic domain, N-terminal subdomain"/>
    <property type="match status" value="1"/>
</dbReference>
<evidence type="ECO:0000256" key="2">
    <source>
        <dbReference type="ARBA" id="ARBA00022694"/>
    </source>
</evidence>
<comment type="caution">
    <text evidence="8">The sequence shown here is derived from an EMBL/GenBank/DDBJ whole genome shotgun (WGS) entry which is preliminary data.</text>
</comment>
<evidence type="ECO:0000256" key="5">
    <source>
        <dbReference type="RuleBase" id="RU003792"/>
    </source>
</evidence>
<name>A0ABW9JBS4_9SPHI</name>
<dbReference type="InterPro" id="IPR001406">
    <property type="entry name" value="PsdUridine_synth_TruA"/>
</dbReference>
<dbReference type="RefSeq" id="WP_138724465.1">
    <property type="nucleotide sequence ID" value="NZ_SSHJ02000009.1"/>
</dbReference>
<organism evidence="8 9">
    <name type="scientific">Pedobacter ureilyticus</name>
    <dbReference type="NCBI Taxonomy" id="1393051"/>
    <lineage>
        <taxon>Bacteria</taxon>
        <taxon>Pseudomonadati</taxon>
        <taxon>Bacteroidota</taxon>
        <taxon>Sphingobacteriia</taxon>
        <taxon>Sphingobacteriales</taxon>
        <taxon>Sphingobacteriaceae</taxon>
        <taxon>Pedobacter</taxon>
    </lineage>
</organism>
<comment type="caution">
    <text evidence="4">Lacks conserved residue(s) required for the propagation of feature annotation.</text>
</comment>
<evidence type="ECO:0000259" key="7">
    <source>
        <dbReference type="Pfam" id="PF01416"/>
    </source>
</evidence>
<keyword evidence="6" id="KW-0812">Transmembrane</keyword>
<evidence type="ECO:0000256" key="6">
    <source>
        <dbReference type="SAM" id="Phobius"/>
    </source>
</evidence>
<comment type="similarity">
    <text evidence="1 4 5">Belongs to the tRNA pseudouridine synthase TruA family.</text>
</comment>
<evidence type="ECO:0000313" key="8">
    <source>
        <dbReference type="EMBL" id="MFN0257375.1"/>
    </source>
</evidence>
<keyword evidence="9" id="KW-1185">Reference proteome</keyword>
<dbReference type="GO" id="GO:0160147">
    <property type="term" value="F:tRNA pseudouridine(38-40) synthase activity"/>
    <property type="evidence" value="ECO:0007669"/>
    <property type="project" value="UniProtKB-EC"/>
</dbReference>
<proteinExistence type="inferred from homology"/>
<reference evidence="8 9" key="1">
    <citation type="submission" date="2024-12" db="EMBL/GenBank/DDBJ databases">
        <authorList>
            <person name="Hu S."/>
        </authorList>
    </citation>
    <scope>NUCLEOTIDE SEQUENCE [LARGE SCALE GENOMIC DNA]</scope>
    <source>
        <strain evidence="8 9">THG-T11</strain>
    </source>
</reference>
<feature type="transmembrane region" description="Helical" evidence="6">
    <location>
        <begin position="6"/>
        <end position="29"/>
    </location>
</feature>
<dbReference type="PANTHER" id="PTHR11142:SF0">
    <property type="entry name" value="TRNA PSEUDOURIDINE SYNTHASE-LIKE 1"/>
    <property type="match status" value="1"/>
</dbReference>
<dbReference type="NCBIfam" id="TIGR00071">
    <property type="entry name" value="hisT_truA"/>
    <property type="match status" value="1"/>
</dbReference>
<dbReference type="EC" id="5.4.99.12" evidence="4"/>
<dbReference type="InterPro" id="IPR020097">
    <property type="entry name" value="PsdUridine_synth_TruA_a/b_dom"/>
</dbReference>
<evidence type="ECO:0000256" key="3">
    <source>
        <dbReference type="ARBA" id="ARBA00023235"/>
    </source>
</evidence>
<evidence type="ECO:0000313" key="9">
    <source>
        <dbReference type="Proteomes" id="UP001517247"/>
    </source>
</evidence>
<dbReference type="HAMAP" id="MF_00171">
    <property type="entry name" value="TruA"/>
    <property type="match status" value="1"/>
</dbReference>
<gene>
    <name evidence="4 8" type="primary">truA</name>
    <name evidence="8" type="ORF">E6A44_017420</name>
</gene>
<feature type="domain" description="Pseudouridine synthase I TruA alpha/beta" evidence="7">
    <location>
        <begin position="180"/>
        <end position="275"/>
    </location>
</feature>
<protein>
    <recommendedName>
        <fullName evidence="4">tRNA pseudouridine synthase A</fullName>
        <ecNumber evidence="4">5.4.99.12</ecNumber>
    </recommendedName>
    <alternativeName>
        <fullName evidence="4">tRNA pseudouridine(38-40) synthase</fullName>
    </alternativeName>
    <alternativeName>
        <fullName evidence="4">tRNA pseudouridylate synthase I</fullName>
    </alternativeName>
    <alternativeName>
        <fullName evidence="4">tRNA-uridine isomerase I</fullName>
    </alternativeName>
</protein>
<keyword evidence="2 4" id="KW-0819">tRNA processing</keyword>
<dbReference type="Proteomes" id="UP001517247">
    <property type="component" value="Unassembled WGS sequence"/>
</dbReference>
<accession>A0ABW9JBS4</accession>
<comment type="function">
    <text evidence="4">Formation of pseudouridine at positions 38, 39 and 40 in the anticodon stem and loop of transfer RNAs.</text>
</comment>
<feature type="binding site" evidence="4">
    <location>
        <position position="142"/>
    </location>
    <ligand>
        <name>substrate</name>
    </ligand>
</feature>
<dbReference type="Pfam" id="PF01416">
    <property type="entry name" value="PseudoU_synth_1"/>
    <property type="match status" value="1"/>
</dbReference>
<dbReference type="Gene3D" id="3.30.70.660">
    <property type="entry name" value="Pseudouridine synthase I, catalytic domain, C-terminal subdomain"/>
    <property type="match status" value="1"/>
</dbReference>
<comment type="subunit">
    <text evidence="4">Homodimer.</text>
</comment>
<evidence type="ECO:0000256" key="1">
    <source>
        <dbReference type="ARBA" id="ARBA00009375"/>
    </source>
</evidence>
<dbReference type="PANTHER" id="PTHR11142">
    <property type="entry name" value="PSEUDOURIDYLATE SYNTHASE"/>
    <property type="match status" value="1"/>
</dbReference>